<dbReference type="InterPro" id="IPR009057">
    <property type="entry name" value="Homeodomain-like_sf"/>
</dbReference>
<dbReference type="PANTHER" id="PTHR30055:SF158">
    <property type="entry name" value="POSSIBLE TRANSCRIPTIONAL REGULATORY PROTEIN (PROBABLY TETR-FAMILY)"/>
    <property type="match status" value="1"/>
</dbReference>
<dbReference type="PANTHER" id="PTHR30055">
    <property type="entry name" value="HTH-TYPE TRANSCRIPTIONAL REGULATOR RUTR"/>
    <property type="match status" value="1"/>
</dbReference>
<sequence>MGAVKSKRMPRAVREQQMLDAAVQTFGQRGYMAASMDEIAELAGVSKPLVYLYLNSKEDLFIACIRREAKALVEAVRAGVRPVLPADRQLWAGLTAFFTHTARHPDGWAVLHLQARTHGEVFAAEVAAMRADIVTFVTELILAAAREALPQALGCARAGGTPMDPHLPSGEVAGLAEALVGAAEALADWANNAPGVTARQASATLMNFAWAGLGDLMAGRPWSPPDGEALDVGAGVGAGDAGAGAVVHAGRTCPVR</sequence>
<organism evidence="4 5">
    <name type="scientific">Streptomyces incanus</name>
    <dbReference type="NCBI Taxonomy" id="887453"/>
    <lineage>
        <taxon>Bacteria</taxon>
        <taxon>Bacillati</taxon>
        <taxon>Actinomycetota</taxon>
        <taxon>Actinomycetes</taxon>
        <taxon>Kitasatosporales</taxon>
        <taxon>Streptomycetaceae</taxon>
        <taxon>Streptomyces</taxon>
    </lineage>
</organism>
<dbReference type="InterPro" id="IPR001647">
    <property type="entry name" value="HTH_TetR"/>
</dbReference>
<proteinExistence type="predicted"/>
<evidence type="ECO:0000256" key="1">
    <source>
        <dbReference type="ARBA" id="ARBA00023125"/>
    </source>
</evidence>
<feature type="domain" description="HTH tetR-type" evidence="3">
    <location>
        <begin position="12"/>
        <end position="72"/>
    </location>
</feature>
<feature type="DNA-binding region" description="H-T-H motif" evidence="2">
    <location>
        <begin position="35"/>
        <end position="54"/>
    </location>
</feature>
<reference evidence="5" key="1">
    <citation type="journal article" date="2019" name="Int. J. Syst. Evol. Microbiol.">
        <title>The Global Catalogue of Microorganisms (GCM) 10K type strain sequencing project: providing services to taxonomists for standard genome sequencing and annotation.</title>
        <authorList>
            <consortium name="The Broad Institute Genomics Platform"/>
            <consortium name="The Broad Institute Genome Sequencing Center for Infectious Disease"/>
            <person name="Wu L."/>
            <person name="Ma J."/>
        </authorList>
    </citation>
    <scope>NUCLEOTIDE SEQUENCE [LARGE SCALE GENOMIC DNA]</scope>
    <source>
        <strain evidence="5">JCM 13852</strain>
    </source>
</reference>
<gene>
    <name evidence="4" type="ORF">ACFP2V_35190</name>
</gene>
<keyword evidence="1 2" id="KW-0238">DNA-binding</keyword>
<dbReference type="Pfam" id="PF00440">
    <property type="entry name" value="TetR_N"/>
    <property type="match status" value="1"/>
</dbReference>
<evidence type="ECO:0000256" key="2">
    <source>
        <dbReference type="PROSITE-ProRule" id="PRU00335"/>
    </source>
</evidence>
<dbReference type="Gene3D" id="1.10.357.10">
    <property type="entry name" value="Tetracycline Repressor, domain 2"/>
    <property type="match status" value="1"/>
</dbReference>
<name>A0ABW0XWW2_9ACTN</name>
<dbReference type="InterPro" id="IPR050109">
    <property type="entry name" value="HTH-type_TetR-like_transc_reg"/>
</dbReference>
<dbReference type="PROSITE" id="PS50977">
    <property type="entry name" value="HTH_TETR_2"/>
    <property type="match status" value="1"/>
</dbReference>
<dbReference type="Proteomes" id="UP001596183">
    <property type="component" value="Unassembled WGS sequence"/>
</dbReference>
<comment type="caution">
    <text evidence="4">The sequence shown here is derived from an EMBL/GenBank/DDBJ whole genome shotgun (WGS) entry which is preliminary data.</text>
</comment>
<evidence type="ECO:0000313" key="4">
    <source>
        <dbReference type="EMBL" id="MFC5675117.1"/>
    </source>
</evidence>
<evidence type="ECO:0000259" key="3">
    <source>
        <dbReference type="PROSITE" id="PS50977"/>
    </source>
</evidence>
<protein>
    <submittedName>
        <fullName evidence="4">TetR/AcrR family transcriptional regulator</fullName>
    </submittedName>
</protein>
<dbReference type="EMBL" id="JBHSPC010000147">
    <property type="protein sequence ID" value="MFC5675117.1"/>
    <property type="molecule type" value="Genomic_DNA"/>
</dbReference>
<dbReference type="SUPFAM" id="SSF46689">
    <property type="entry name" value="Homeodomain-like"/>
    <property type="match status" value="1"/>
</dbReference>
<evidence type="ECO:0000313" key="5">
    <source>
        <dbReference type="Proteomes" id="UP001596183"/>
    </source>
</evidence>
<dbReference type="RefSeq" id="WP_381219554.1">
    <property type="nucleotide sequence ID" value="NZ_JBHSPC010000147.1"/>
</dbReference>
<keyword evidence="5" id="KW-1185">Reference proteome</keyword>
<dbReference type="PRINTS" id="PR00455">
    <property type="entry name" value="HTHTETR"/>
</dbReference>
<accession>A0ABW0XWW2</accession>